<dbReference type="AlphaFoldDB" id="A0A9D2AYM3"/>
<feature type="transmembrane region" description="Helical" evidence="1">
    <location>
        <begin position="12"/>
        <end position="28"/>
    </location>
</feature>
<dbReference type="Proteomes" id="UP000824156">
    <property type="component" value="Unassembled WGS sequence"/>
</dbReference>
<dbReference type="InterPro" id="IPR026265">
    <property type="entry name" value="LptC"/>
</dbReference>
<keyword evidence="1" id="KW-1133">Transmembrane helix</keyword>
<name>A0A9D2AYM3_9SPHI</name>
<proteinExistence type="predicted"/>
<evidence type="ECO:0000313" key="3">
    <source>
        <dbReference type="Proteomes" id="UP000824156"/>
    </source>
</evidence>
<keyword evidence="1" id="KW-0472">Membrane</keyword>
<keyword evidence="1" id="KW-0812">Transmembrane</keyword>
<dbReference type="EMBL" id="DXEZ01000090">
    <property type="protein sequence ID" value="HIX53994.1"/>
    <property type="molecule type" value="Genomic_DNA"/>
</dbReference>
<evidence type="ECO:0000256" key="1">
    <source>
        <dbReference type="SAM" id="Phobius"/>
    </source>
</evidence>
<dbReference type="Gene3D" id="2.60.450.10">
    <property type="entry name" value="Lipopolysaccharide (LPS) transport protein A like domain"/>
    <property type="match status" value="1"/>
</dbReference>
<protein>
    <submittedName>
        <fullName evidence="2">LPS export ABC transporter periplasmic protein LptC</fullName>
    </submittedName>
</protein>
<evidence type="ECO:0000313" key="2">
    <source>
        <dbReference type="EMBL" id="HIX53994.1"/>
    </source>
</evidence>
<dbReference type="Pfam" id="PF06835">
    <property type="entry name" value="LptC"/>
    <property type="match status" value="1"/>
</dbReference>
<accession>A0A9D2AYM3</accession>
<dbReference type="NCBIfam" id="TIGR04409">
    <property type="entry name" value="LptC_YrbK"/>
    <property type="match status" value="1"/>
</dbReference>
<comment type="caution">
    <text evidence="2">The sequence shown here is derived from an EMBL/GenBank/DDBJ whole genome shotgun (WGS) entry which is preliminary data.</text>
</comment>
<gene>
    <name evidence="2" type="primary">lptC</name>
    <name evidence="2" type="ORF">H9853_03125</name>
</gene>
<sequence length="201" mass="23087">MDTYQQNNATYYTLIIVLLGVVVGLLSCENDLREVRRITEAPEEEAVDVSHDVTILYSDSTFVKAELTSPELRIYHDTTGNYEFQKGVQIIMFDENQQEKQRIVSDYAIQHQKAGITEFRDNVVLTMIDGSVIKTEELFYDEKKQIYYNTVPIAMFFKDGKGDLYAPSFESDMDFNNIRSEGNVTGYYLPTDDSQFPSFGN</sequence>
<dbReference type="GO" id="GO:0005886">
    <property type="term" value="C:plasma membrane"/>
    <property type="evidence" value="ECO:0007669"/>
    <property type="project" value="InterPro"/>
</dbReference>
<reference evidence="2" key="1">
    <citation type="journal article" date="2021" name="PeerJ">
        <title>Extensive microbial diversity within the chicken gut microbiome revealed by metagenomics and culture.</title>
        <authorList>
            <person name="Gilroy R."/>
            <person name="Ravi A."/>
            <person name="Getino M."/>
            <person name="Pursley I."/>
            <person name="Horton D.L."/>
            <person name="Alikhan N.F."/>
            <person name="Baker D."/>
            <person name="Gharbi K."/>
            <person name="Hall N."/>
            <person name="Watson M."/>
            <person name="Adriaenssens E.M."/>
            <person name="Foster-Nyarko E."/>
            <person name="Jarju S."/>
            <person name="Secka A."/>
            <person name="Antonio M."/>
            <person name="Oren A."/>
            <person name="Chaudhuri R.R."/>
            <person name="La Ragione R."/>
            <person name="Hildebrand F."/>
            <person name="Pallen M.J."/>
        </authorList>
    </citation>
    <scope>NUCLEOTIDE SEQUENCE</scope>
    <source>
        <strain evidence="2">1719</strain>
    </source>
</reference>
<dbReference type="InterPro" id="IPR010664">
    <property type="entry name" value="LipoPS_assembly_LptC-rel"/>
</dbReference>
<reference evidence="2" key="2">
    <citation type="submission" date="2021-04" db="EMBL/GenBank/DDBJ databases">
        <authorList>
            <person name="Gilroy R."/>
        </authorList>
    </citation>
    <scope>NUCLEOTIDE SEQUENCE</scope>
    <source>
        <strain evidence="2">1719</strain>
    </source>
</reference>
<organism evidence="2 3">
    <name type="scientific">Candidatus Sphingobacterium stercoripullorum</name>
    <dbReference type="NCBI Taxonomy" id="2838759"/>
    <lineage>
        <taxon>Bacteria</taxon>
        <taxon>Pseudomonadati</taxon>
        <taxon>Bacteroidota</taxon>
        <taxon>Sphingobacteriia</taxon>
        <taxon>Sphingobacteriales</taxon>
        <taxon>Sphingobacteriaceae</taxon>
        <taxon>Sphingobacterium</taxon>
    </lineage>
</organism>
<dbReference type="GO" id="GO:0015221">
    <property type="term" value="F:lipopolysaccharide transmembrane transporter activity"/>
    <property type="evidence" value="ECO:0007669"/>
    <property type="project" value="InterPro"/>
</dbReference>